<dbReference type="Gene3D" id="3.40.50.620">
    <property type="entry name" value="HUPs"/>
    <property type="match status" value="1"/>
</dbReference>
<comment type="caution">
    <text evidence="3">The sequence shown here is derived from an EMBL/GenBank/DDBJ whole genome shotgun (WGS) entry which is preliminary data.</text>
</comment>
<feature type="domain" description="DUF218" evidence="2">
    <location>
        <begin position="107"/>
        <end position="243"/>
    </location>
</feature>
<dbReference type="EMBL" id="WUUQ01000002">
    <property type="protein sequence ID" value="MXQ73314.1"/>
    <property type="molecule type" value="Genomic_DNA"/>
</dbReference>
<dbReference type="InterPro" id="IPR003848">
    <property type="entry name" value="DUF218"/>
</dbReference>
<dbReference type="InterPro" id="IPR051599">
    <property type="entry name" value="Cell_Envelope_Assoc"/>
</dbReference>
<dbReference type="PANTHER" id="PTHR30336:SF4">
    <property type="entry name" value="ENVELOPE BIOGENESIS FACTOR ELYC"/>
    <property type="match status" value="1"/>
</dbReference>
<name>A0A6N8U7L1_9FIRM</name>
<proteinExistence type="predicted"/>
<protein>
    <recommendedName>
        <fullName evidence="2">DUF218 domain-containing protein</fullName>
    </recommendedName>
</protein>
<dbReference type="AlphaFoldDB" id="A0A6N8U7L1"/>
<dbReference type="InterPro" id="IPR014729">
    <property type="entry name" value="Rossmann-like_a/b/a_fold"/>
</dbReference>
<dbReference type="GO" id="GO:0043164">
    <property type="term" value="P:Gram-negative-bacterium-type cell wall biogenesis"/>
    <property type="evidence" value="ECO:0007669"/>
    <property type="project" value="TreeGrafter"/>
</dbReference>
<dbReference type="RefSeq" id="WP_160624774.1">
    <property type="nucleotide sequence ID" value="NZ_WUUQ01000002.1"/>
</dbReference>
<evidence type="ECO:0000259" key="2">
    <source>
        <dbReference type="Pfam" id="PF02698"/>
    </source>
</evidence>
<evidence type="ECO:0000313" key="4">
    <source>
        <dbReference type="Proteomes" id="UP000434036"/>
    </source>
</evidence>
<dbReference type="GO" id="GO:0000270">
    <property type="term" value="P:peptidoglycan metabolic process"/>
    <property type="evidence" value="ECO:0007669"/>
    <property type="project" value="TreeGrafter"/>
</dbReference>
<dbReference type="Proteomes" id="UP000434036">
    <property type="component" value="Unassembled WGS sequence"/>
</dbReference>
<accession>A0A6N8U7L1</accession>
<feature type="transmembrane region" description="Helical" evidence="1">
    <location>
        <begin position="12"/>
        <end position="30"/>
    </location>
</feature>
<reference evidence="3 4" key="2">
    <citation type="submission" date="2020-01" db="EMBL/GenBank/DDBJ databases">
        <title>Clostridiaceae sp. nov. isolated from the gut of human by culturomics.</title>
        <authorList>
            <person name="Chang Y."/>
        </authorList>
    </citation>
    <scope>NUCLEOTIDE SEQUENCE [LARGE SCALE GENOMIC DNA]</scope>
    <source>
        <strain evidence="3 4">DONG20-135</strain>
    </source>
</reference>
<keyword evidence="1" id="KW-0472">Membrane</keyword>
<dbReference type="PANTHER" id="PTHR30336">
    <property type="entry name" value="INNER MEMBRANE PROTEIN, PROBABLE PERMEASE"/>
    <property type="match status" value="1"/>
</dbReference>
<gene>
    <name evidence="3" type="ORF">GSF08_05110</name>
</gene>
<dbReference type="CDD" id="cd06259">
    <property type="entry name" value="YdcF-like"/>
    <property type="match status" value="1"/>
</dbReference>
<feature type="transmembrane region" description="Helical" evidence="1">
    <location>
        <begin position="74"/>
        <end position="97"/>
    </location>
</feature>
<evidence type="ECO:0000313" key="3">
    <source>
        <dbReference type="EMBL" id="MXQ73314.1"/>
    </source>
</evidence>
<feature type="transmembrane region" description="Helical" evidence="1">
    <location>
        <begin position="36"/>
        <end position="53"/>
    </location>
</feature>
<keyword evidence="1" id="KW-0812">Transmembrane</keyword>
<reference evidence="3 4" key="1">
    <citation type="submission" date="2019-12" db="EMBL/GenBank/DDBJ databases">
        <authorList>
            <person name="Yang R."/>
        </authorList>
    </citation>
    <scope>NUCLEOTIDE SEQUENCE [LARGE SCALE GENOMIC DNA]</scope>
    <source>
        <strain evidence="3 4">DONG20-135</strain>
    </source>
</reference>
<evidence type="ECO:0000256" key="1">
    <source>
        <dbReference type="SAM" id="Phobius"/>
    </source>
</evidence>
<dbReference type="Pfam" id="PF02698">
    <property type="entry name" value="DUF218"/>
    <property type="match status" value="1"/>
</dbReference>
<keyword evidence="4" id="KW-1185">Reference proteome</keyword>
<organism evidence="3 4">
    <name type="scientific">Copranaerobaculum intestinale</name>
    <dbReference type="NCBI Taxonomy" id="2692629"/>
    <lineage>
        <taxon>Bacteria</taxon>
        <taxon>Bacillati</taxon>
        <taxon>Bacillota</taxon>
        <taxon>Erysipelotrichia</taxon>
        <taxon>Erysipelotrichales</taxon>
        <taxon>Erysipelotrichaceae</taxon>
        <taxon>Copranaerobaculum</taxon>
    </lineage>
</organism>
<sequence>MGKHMTPMQNVICIISIILGAALILYYLLLKIFYQYVAFSMYLGAAGILLLLFGFLQKHYQIFIYAQLHRFWQIVISVILIVCLLIFAVTEGLILYYGHTRSHEKTDVILVLGAGLNGREISSTLKYRLDAALKAHHEQPGIPIIVSGGQGSREAITEAKAMADYLLRHGVPASLIIKEDNSSNTFENFQFSKKLFSENAKVLVITNNFHMMRAMYIAKKAGLDAYRYPSPAHYPTSFNFHIREFFGLAKDILFH</sequence>
<keyword evidence="1" id="KW-1133">Transmembrane helix</keyword>
<dbReference type="GO" id="GO:0005886">
    <property type="term" value="C:plasma membrane"/>
    <property type="evidence" value="ECO:0007669"/>
    <property type="project" value="TreeGrafter"/>
</dbReference>